<protein>
    <recommendedName>
        <fullName evidence="1">Plasmid pRiA4b Orf3-like domain-containing protein</fullName>
    </recommendedName>
</protein>
<evidence type="ECO:0000313" key="3">
    <source>
        <dbReference type="Proteomes" id="UP001152658"/>
    </source>
</evidence>
<dbReference type="RefSeq" id="WP_168524827.1">
    <property type="nucleotide sequence ID" value="NZ_CALYLA010000029.1"/>
</dbReference>
<comment type="caution">
    <text evidence="2">The sequence shown here is derived from an EMBL/GenBank/DDBJ whole genome shotgun (WGS) entry which is preliminary data.</text>
</comment>
<proteinExistence type="predicted"/>
<dbReference type="InterPro" id="IPR012912">
    <property type="entry name" value="Plasmid_pRiA4b_Orf3-like"/>
</dbReference>
<dbReference type="InterPro" id="IPR024047">
    <property type="entry name" value="MM3350-like_sf"/>
</dbReference>
<dbReference type="EMBL" id="CALYLK010000007">
    <property type="protein sequence ID" value="CAH8203683.1"/>
    <property type="molecule type" value="Genomic_DNA"/>
</dbReference>
<evidence type="ECO:0000259" key="1">
    <source>
        <dbReference type="Pfam" id="PF07929"/>
    </source>
</evidence>
<dbReference type="SUPFAM" id="SSF159941">
    <property type="entry name" value="MM3350-like"/>
    <property type="match status" value="1"/>
</dbReference>
<organism evidence="2 3">
    <name type="scientific">Vibrio aestuarianus</name>
    <dbReference type="NCBI Taxonomy" id="28171"/>
    <lineage>
        <taxon>Bacteria</taxon>
        <taxon>Pseudomonadati</taxon>
        <taxon>Pseudomonadota</taxon>
        <taxon>Gammaproteobacteria</taxon>
        <taxon>Vibrionales</taxon>
        <taxon>Vibrionaceae</taxon>
        <taxon>Vibrio</taxon>
    </lineage>
</organism>
<dbReference type="Gene3D" id="3.10.290.30">
    <property type="entry name" value="MM3350-like"/>
    <property type="match status" value="1"/>
</dbReference>
<gene>
    <name evidence="2" type="ORF">VAE063_1060027</name>
</gene>
<reference evidence="2" key="1">
    <citation type="submission" date="2022-06" db="EMBL/GenBank/DDBJ databases">
        <authorList>
            <person name="Goudenege D."/>
            <person name="Le Roux F."/>
        </authorList>
    </citation>
    <scope>NUCLEOTIDE SEQUENCE</scope>
    <source>
        <strain evidence="2">12-063</strain>
    </source>
</reference>
<accession>A0ABM9FKD0</accession>
<name>A0ABM9FKD0_9VIBR</name>
<feature type="domain" description="Plasmid pRiA4b Orf3-like" evidence="1">
    <location>
        <begin position="22"/>
        <end position="130"/>
    </location>
</feature>
<sequence length="138" mass="16194">MYISVKVNLVSGLYAYEDWSCEIELSQKTSLRELNEIILNAVGFDNDHFSQFFISRREFGSSRESFDDRAYSLDTELYGLFPLPKGKKLFYWFDFGDDWIFQVSKSRSKPKPFVNGAEYPRVVKEAGVKPEQYPESEW</sequence>
<dbReference type="Proteomes" id="UP001152658">
    <property type="component" value="Unassembled WGS sequence"/>
</dbReference>
<dbReference type="Pfam" id="PF07929">
    <property type="entry name" value="PRiA4_ORF3"/>
    <property type="match status" value="1"/>
</dbReference>
<evidence type="ECO:0000313" key="2">
    <source>
        <dbReference type="EMBL" id="CAH8203683.1"/>
    </source>
</evidence>
<keyword evidence="3" id="KW-1185">Reference proteome</keyword>